<dbReference type="EMBL" id="KV749623">
    <property type="protein sequence ID" value="OCL08668.1"/>
    <property type="molecule type" value="Genomic_DNA"/>
</dbReference>
<dbReference type="PANTHER" id="PTHR35179">
    <property type="entry name" value="PROTEIN CBG02620"/>
    <property type="match status" value="1"/>
</dbReference>
<dbReference type="AlphaFoldDB" id="A0A8E2F2D0"/>
<name>A0A8E2F2D0_9PEZI</name>
<evidence type="ECO:0000313" key="1">
    <source>
        <dbReference type="EMBL" id="OCL08668.1"/>
    </source>
</evidence>
<evidence type="ECO:0000313" key="2">
    <source>
        <dbReference type="Proteomes" id="UP000250140"/>
    </source>
</evidence>
<sequence>MRRGTSKQIATIVSADIGLSSSLVRSNSGFEELCTYNWGSGFFIYVPGAPPKWTPPQLPHSLPKDSGMYHIDENGSKAPDFPFLPLFKSLRVMRPLFNFASVDLLANRNSLRKLTNFAMGKVNQSFRIDLYVVQTTLVMVRHERNTIELVPGSKDSGYGHNFEDAFTTPEPGLEGNRGHHRVVQYLLGDLRCVVQFEVDAWYEAGAGDSGADASTAPAASGVDSLLPSLGQLSVTEPSTGKRPQRAGSDLAVVQCGRTVPSCKLAEVKTNGQNIARVMQQVWFGRTPYLLGGVRRKEGVFTGVELTDVGSRFPKWEAENQKSLRKLSRLIAELKAVAMKSKTGACVVTCDKAVKPARLDIFEPSFKAKTRTVPEEFVREFWRA</sequence>
<accession>A0A8E2F2D0</accession>
<organism evidence="1 2">
    <name type="scientific">Glonium stellatum</name>
    <dbReference type="NCBI Taxonomy" id="574774"/>
    <lineage>
        <taxon>Eukaryota</taxon>
        <taxon>Fungi</taxon>
        <taxon>Dikarya</taxon>
        <taxon>Ascomycota</taxon>
        <taxon>Pezizomycotina</taxon>
        <taxon>Dothideomycetes</taxon>
        <taxon>Pleosporomycetidae</taxon>
        <taxon>Gloniales</taxon>
        <taxon>Gloniaceae</taxon>
        <taxon>Glonium</taxon>
    </lineage>
</organism>
<gene>
    <name evidence="1" type="ORF">AOQ84DRAFT_318011</name>
</gene>
<reference evidence="1 2" key="1">
    <citation type="journal article" date="2016" name="Nat. Commun.">
        <title>Ectomycorrhizal ecology is imprinted in the genome of the dominant symbiotic fungus Cenococcum geophilum.</title>
        <authorList>
            <consortium name="DOE Joint Genome Institute"/>
            <person name="Peter M."/>
            <person name="Kohler A."/>
            <person name="Ohm R.A."/>
            <person name="Kuo A."/>
            <person name="Krutzmann J."/>
            <person name="Morin E."/>
            <person name="Arend M."/>
            <person name="Barry K.W."/>
            <person name="Binder M."/>
            <person name="Choi C."/>
            <person name="Clum A."/>
            <person name="Copeland A."/>
            <person name="Grisel N."/>
            <person name="Haridas S."/>
            <person name="Kipfer T."/>
            <person name="LaButti K."/>
            <person name="Lindquist E."/>
            <person name="Lipzen A."/>
            <person name="Maire R."/>
            <person name="Meier B."/>
            <person name="Mihaltcheva S."/>
            <person name="Molinier V."/>
            <person name="Murat C."/>
            <person name="Poggeler S."/>
            <person name="Quandt C.A."/>
            <person name="Sperisen C."/>
            <person name="Tritt A."/>
            <person name="Tisserant E."/>
            <person name="Crous P.W."/>
            <person name="Henrissat B."/>
            <person name="Nehls U."/>
            <person name="Egli S."/>
            <person name="Spatafora J.W."/>
            <person name="Grigoriev I.V."/>
            <person name="Martin F.M."/>
        </authorList>
    </citation>
    <scope>NUCLEOTIDE SEQUENCE [LARGE SCALE GENOMIC DNA]</scope>
    <source>
        <strain evidence="1 2">CBS 207.34</strain>
    </source>
</reference>
<protein>
    <recommendedName>
        <fullName evidence="3">Decapping nuclease</fullName>
    </recommendedName>
</protein>
<dbReference type="Proteomes" id="UP000250140">
    <property type="component" value="Unassembled WGS sequence"/>
</dbReference>
<dbReference type="OrthoDB" id="420564at2759"/>
<dbReference type="PANTHER" id="PTHR35179:SF1">
    <property type="entry name" value="INTEGRAL MEMBRANE PROTEIN"/>
    <property type="match status" value="1"/>
</dbReference>
<evidence type="ECO:0008006" key="3">
    <source>
        <dbReference type="Google" id="ProtNLM"/>
    </source>
</evidence>
<proteinExistence type="predicted"/>
<keyword evidence="2" id="KW-1185">Reference proteome</keyword>